<accession>A0ABR2RXJ7</accession>
<keyword evidence="3" id="KW-1185">Reference proteome</keyword>
<feature type="region of interest" description="Disordered" evidence="1">
    <location>
        <begin position="28"/>
        <end position="49"/>
    </location>
</feature>
<evidence type="ECO:0000313" key="3">
    <source>
        <dbReference type="Proteomes" id="UP001396334"/>
    </source>
</evidence>
<proteinExistence type="predicted"/>
<sequence length="94" mass="10224">METSPACSYTNTIIVAENVNGLTDLEEENVQRQSRKETEENRSLPSNCFDLPSQPLSQPDGVPLLSNLLVIPEAFFQIVKGEGGMSKAAWGNNG</sequence>
<evidence type="ECO:0000313" key="2">
    <source>
        <dbReference type="EMBL" id="KAK9017579.1"/>
    </source>
</evidence>
<dbReference type="Proteomes" id="UP001396334">
    <property type="component" value="Unassembled WGS sequence"/>
</dbReference>
<evidence type="ECO:0000256" key="1">
    <source>
        <dbReference type="SAM" id="MobiDB-lite"/>
    </source>
</evidence>
<protein>
    <submittedName>
        <fullName evidence="2">Uncharacterized protein</fullName>
    </submittedName>
</protein>
<comment type="caution">
    <text evidence="2">The sequence shown here is derived from an EMBL/GenBank/DDBJ whole genome shotgun (WGS) entry which is preliminary data.</text>
</comment>
<name>A0ABR2RXJ7_9ROSI</name>
<gene>
    <name evidence="2" type="ORF">V6N11_080057</name>
</gene>
<organism evidence="2 3">
    <name type="scientific">Hibiscus sabdariffa</name>
    <name type="common">roselle</name>
    <dbReference type="NCBI Taxonomy" id="183260"/>
    <lineage>
        <taxon>Eukaryota</taxon>
        <taxon>Viridiplantae</taxon>
        <taxon>Streptophyta</taxon>
        <taxon>Embryophyta</taxon>
        <taxon>Tracheophyta</taxon>
        <taxon>Spermatophyta</taxon>
        <taxon>Magnoliopsida</taxon>
        <taxon>eudicotyledons</taxon>
        <taxon>Gunneridae</taxon>
        <taxon>Pentapetalae</taxon>
        <taxon>rosids</taxon>
        <taxon>malvids</taxon>
        <taxon>Malvales</taxon>
        <taxon>Malvaceae</taxon>
        <taxon>Malvoideae</taxon>
        <taxon>Hibiscus</taxon>
    </lineage>
</organism>
<dbReference type="EMBL" id="JBBPBN010000020">
    <property type="protein sequence ID" value="KAK9017579.1"/>
    <property type="molecule type" value="Genomic_DNA"/>
</dbReference>
<reference evidence="2 3" key="1">
    <citation type="journal article" date="2024" name="G3 (Bethesda)">
        <title>Genome assembly of Hibiscus sabdariffa L. provides insights into metabolisms of medicinal natural products.</title>
        <authorList>
            <person name="Kim T."/>
        </authorList>
    </citation>
    <scope>NUCLEOTIDE SEQUENCE [LARGE SCALE GENOMIC DNA]</scope>
    <source>
        <strain evidence="2">TK-2024</strain>
        <tissue evidence="2">Old leaves</tissue>
    </source>
</reference>